<keyword evidence="2" id="KW-1185">Reference proteome</keyword>
<dbReference type="Proteomes" id="UP000316095">
    <property type="component" value="Unassembled WGS sequence"/>
</dbReference>
<dbReference type="EMBL" id="SJPG01000001">
    <property type="protein sequence ID" value="TWT59381.1"/>
    <property type="molecule type" value="Genomic_DNA"/>
</dbReference>
<gene>
    <name evidence="1" type="ORF">Pan54_00820</name>
</gene>
<organism evidence="1 2">
    <name type="scientific">Rubinisphaera italica</name>
    <dbReference type="NCBI Taxonomy" id="2527969"/>
    <lineage>
        <taxon>Bacteria</taxon>
        <taxon>Pseudomonadati</taxon>
        <taxon>Planctomycetota</taxon>
        <taxon>Planctomycetia</taxon>
        <taxon>Planctomycetales</taxon>
        <taxon>Planctomycetaceae</taxon>
        <taxon>Rubinisphaera</taxon>
    </lineage>
</organism>
<sequence>MAKPVAHNLEINWVKAMNILCNFQLNRATDFKFQGIPMRQAGSLSYLAIAGKLVHNRFRVAGW</sequence>
<accession>A0A5C5XAG2</accession>
<name>A0A5C5XAG2_9PLAN</name>
<evidence type="ECO:0000313" key="2">
    <source>
        <dbReference type="Proteomes" id="UP000316095"/>
    </source>
</evidence>
<comment type="caution">
    <text evidence="1">The sequence shown here is derived from an EMBL/GenBank/DDBJ whole genome shotgun (WGS) entry which is preliminary data.</text>
</comment>
<evidence type="ECO:0000313" key="1">
    <source>
        <dbReference type="EMBL" id="TWT59381.1"/>
    </source>
</evidence>
<dbReference type="AlphaFoldDB" id="A0A5C5XAG2"/>
<proteinExistence type="predicted"/>
<protein>
    <submittedName>
        <fullName evidence="1">Uncharacterized protein</fullName>
    </submittedName>
</protein>
<reference evidence="1 2" key="1">
    <citation type="submission" date="2019-02" db="EMBL/GenBank/DDBJ databases">
        <title>Deep-cultivation of Planctomycetes and their phenomic and genomic characterization uncovers novel biology.</title>
        <authorList>
            <person name="Wiegand S."/>
            <person name="Jogler M."/>
            <person name="Boedeker C."/>
            <person name="Pinto D."/>
            <person name="Vollmers J."/>
            <person name="Rivas-Marin E."/>
            <person name="Kohn T."/>
            <person name="Peeters S.H."/>
            <person name="Heuer A."/>
            <person name="Rast P."/>
            <person name="Oberbeckmann S."/>
            <person name="Bunk B."/>
            <person name="Jeske O."/>
            <person name="Meyerdierks A."/>
            <person name="Storesund J.E."/>
            <person name="Kallscheuer N."/>
            <person name="Luecker S."/>
            <person name="Lage O.M."/>
            <person name="Pohl T."/>
            <person name="Merkel B.J."/>
            <person name="Hornburger P."/>
            <person name="Mueller R.-W."/>
            <person name="Bruemmer F."/>
            <person name="Labrenz M."/>
            <person name="Spormann A.M."/>
            <person name="Op Den Camp H."/>
            <person name="Overmann J."/>
            <person name="Amann R."/>
            <person name="Jetten M.S.M."/>
            <person name="Mascher T."/>
            <person name="Medema M.H."/>
            <person name="Devos D.P."/>
            <person name="Kaster A.-K."/>
            <person name="Ovreas L."/>
            <person name="Rohde M."/>
            <person name="Galperin M.Y."/>
            <person name="Jogler C."/>
        </authorList>
    </citation>
    <scope>NUCLEOTIDE SEQUENCE [LARGE SCALE GENOMIC DNA]</scope>
    <source>
        <strain evidence="1 2">Pan54</strain>
    </source>
</reference>